<organism evidence="1">
    <name type="scientific">marine sediment metagenome</name>
    <dbReference type="NCBI Taxonomy" id="412755"/>
    <lineage>
        <taxon>unclassified sequences</taxon>
        <taxon>metagenomes</taxon>
        <taxon>ecological metagenomes</taxon>
    </lineage>
</organism>
<gene>
    <name evidence="1" type="ORF">LCGC14_2735950</name>
</gene>
<dbReference type="AlphaFoldDB" id="A0A0F8Z5U3"/>
<evidence type="ECO:0000313" key="1">
    <source>
        <dbReference type="EMBL" id="KKK89157.1"/>
    </source>
</evidence>
<sequence>SDLSVGHIGTIYKAANFKLIGKTAPSKHVFWNGKRYHPRSLTIDRPYSYKMREGLKTGETKVITGEPKLIFEYLL</sequence>
<feature type="non-terminal residue" evidence="1">
    <location>
        <position position="1"/>
    </location>
</feature>
<comment type="caution">
    <text evidence="1">The sequence shown here is derived from an EMBL/GenBank/DDBJ whole genome shotgun (WGS) entry which is preliminary data.</text>
</comment>
<proteinExistence type="predicted"/>
<dbReference type="Pfam" id="PF25680">
    <property type="entry name" value="Mom"/>
    <property type="match status" value="1"/>
</dbReference>
<reference evidence="1" key="1">
    <citation type="journal article" date="2015" name="Nature">
        <title>Complex archaea that bridge the gap between prokaryotes and eukaryotes.</title>
        <authorList>
            <person name="Spang A."/>
            <person name="Saw J.H."/>
            <person name="Jorgensen S.L."/>
            <person name="Zaremba-Niedzwiedzka K."/>
            <person name="Martijn J."/>
            <person name="Lind A.E."/>
            <person name="van Eijk R."/>
            <person name="Schleper C."/>
            <person name="Guy L."/>
            <person name="Ettema T.J."/>
        </authorList>
    </citation>
    <scope>NUCLEOTIDE SEQUENCE</scope>
</reference>
<dbReference type="InterPro" id="IPR057895">
    <property type="entry name" value="Mom"/>
</dbReference>
<protein>
    <submittedName>
        <fullName evidence="1">Uncharacterized protein</fullName>
    </submittedName>
</protein>
<name>A0A0F8Z5U3_9ZZZZ</name>
<accession>A0A0F8Z5U3</accession>
<dbReference type="EMBL" id="LAZR01049644">
    <property type="protein sequence ID" value="KKK89157.1"/>
    <property type="molecule type" value="Genomic_DNA"/>
</dbReference>